<dbReference type="Proteomes" id="UP000034228">
    <property type="component" value="Unassembled WGS sequence"/>
</dbReference>
<protein>
    <submittedName>
        <fullName evidence="2">Uncharacterized protein</fullName>
    </submittedName>
</protein>
<dbReference type="AlphaFoldDB" id="A0A0M2V376"/>
<keyword evidence="1" id="KW-1133">Transmembrane helix</keyword>
<sequence>MESSLVTIDTLQEGSPSLHTLDPSFLRQLMLHLMIEQQYTLLADVTEEEMSLPDQAEWLEKTEHCTEDELPGLLEELEQKVLEHRLQWQPVGGQFENVEVATDDNDTAVLMPISLPELLYFKPYARRILVKLSPMTCKIALFINYSAANLPTKQEFIEQAIALRDKLLAENETQPSGPMKFIMQYEVFFIGQDDSAMLQDAAKLTIRFNPKSQVFITCVCINNASQTALSPSPIKAYSRLCQVRKILQQPELTAEQINEAFNSNKFSWRRVIITAFLSFLLLVIGRWLLITNEFDDFVFLSDIMSPFLVIAGTNSTMKNKTKLYEQTLYSYIGFFVLLCTFVFGLGGSADIGTLFYVAKTGIVGGGLLMFWVKMATANN</sequence>
<feature type="transmembrane region" description="Helical" evidence="1">
    <location>
        <begin position="271"/>
        <end position="291"/>
    </location>
</feature>
<keyword evidence="1" id="KW-0812">Transmembrane</keyword>
<accession>A0A0M2V376</accession>
<reference evidence="2 3" key="1">
    <citation type="submission" date="2015-03" db="EMBL/GenBank/DDBJ databases">
        <title>Draft genome sequences of two protease-producing strains of Arsukibacterium isolated from two cold and alkaline environments.</title>
        <authorList>
            <person name="Lylloff J.E."/>
            <person name="Skov L.B."/>
            <person name="Jepsen M."/>
            <person name="Hallin P.F."/>
            <person name="Sorensen S.J."/>
            <person name="Stougaard P."/>
            <person name="Glaring M.A."/>
        </authorList>
    </citation>
    <scope>NUCLEOTIDE SEQUENCE [LARGE SCALE GENOMIC DNA]</scope>
    <source>
        <strain evidence="2 3">GCM72</strain>
    </source>
</reference>
<keyword evidence="1" id="KW-0472">Membrane</keyword>
<evidence type="ECO:0000313" key="2">
    <source>
        <dbReference type="EMBL" id="KKO45302.1"/>
    </source>
</evidence>
<dbReference type="EMBL" id="LAHO01000010">
    <property type="protein sequence ID" value="KKO45302.1"/>
    <property type="molecule type" value="Genomic_DNA"/>
</dbReference>
<evidence type="ECO:0000256" key="1">
    <source>
        <dbReference type="SAM" id="Phobius"/>
    </source>
</evidence>
<keyword evidence="3" id="KW-1185">Reference proteome</keyword>
<dbReference type="RefSeq" id="WP_046557797.1">
    <property type="nucleotide sequence ID" value="NZ_LAHO01000010.1"/>
</dbReference>
<proteinExistence type="predicted"/>
<evidence type="ECO:0000313" key="3">
    <source>
        <dbReference type="Proteomes" id="UP000034228"/>
    </source>
</evidence>
<feature type="transmembrane region" description="Helical" evidence="1">
    <location>
        <begin position="328"/>
        <end position="347"/>
    </location>
</feature>
<comment type="caution">
    <text evidence="2">The sequence shown here is derived from an EMBL/GenBank/DDBJ whole genome shotgun (WGS) entry which is preliminary data.</text>
</comment>
<feature type="transmembrane region" description="Helical" evidence="1">
    <location>
        <begin position="353"/>
        <end position="372"/>
    </location>
</feature>
<organism evidence="2 3">
    <name type="scientific">Arsukibacterium ikkense</name>
    <dbReference type="NCBI Taxonomy" id="336831"/>
    <lineage>
        <taxon>Bacteria</taxon>
        <taxon>Pseudomonadati</taxon>
        <taxon>Pseudomonadota</taxon>
        <taxon>Gammaproteobacteria</taxon>
        <taxon>Chromatiales</taxon>
        <taxon>Chromatiaceae</taxon>
        <taxon>Arsukibacterium</taxon>
    </lineage>
</organism>
<name>A0A0M2V376_9GAMM</name>
<gene>
    <name evidence="2" type="ORF">WG68_11295</name>
</gene>